<evidence type="ECO:0000313" key="2">
    <source>
        <dbReference type="EMBL" id="MFC4107783.1"/>
    </source>
</evidence>
<sequence>MTHLPIHPYLVHPRTGEPLRAIYRTRAGRLIWPQLGAAEDPAPTPPTPPADPAPVPPANPPADPPPKPDDKPLGPGGEKALREEREARKALEKRIAALAPLEQLAEMLGGKSTGDPKTDLEQLTERLDGYERRIAEEQSARWRLEVAAEKGLTPQQAARLTGSTRDELAADADQLLTLFPAFDPSKPRNPAPDPSQGSRGTQPPDLDAQIAAAQKEGDYRKVIALQKQKLANVQR</sequence>
<dbReference type="EMBL" id="JBHSBN010000011">
    <property type="protein sequence ID" value="MFC4107783.1"/>
    <property type="molecule type" value="Genomic_DNA"/>
</dbReference>
<comment type="caution">
    <text evidence="2">The sequence shown here is derived from an EMBL/GenBank/DDBJ whole genome shotgun (WGS) entry which is preliminary data.</text>
</comment>
<protein>
    <recommendedName>
        <fullName evidence="4">Lsr2 protein</fullName>
    </recommendedName>
</protein>
<name>A0ABV8KNS3_9ACTN</name>
<feature type="compositionally biased region" description="Basic and acidic residues" evidence="1">
    <location>
        <begin position="79"/>
        <end position="88"/>
    </location>
</feature>
<dbReference type="RefSeq" id="WP_377547151.1">
    <property type="nucleotide sequence ID" value="NZ_JBHSBN010000011.1"/>
</dbReference>
<accession>A0ABV8KNS3</accession>
<keyword evidence="3" id="KW-1185">Reference proteome</keyword>
<feature type="region of interest" description="Disordered" evidence="1">
    <location>
        <begin position="180"/>
        <end position="207"/>
    </location>
</feature>
<feature type="region of interest" description="Disordered" evidence="1">
    <location>
        <begin position="35"/>
        <end position="88"/>
    </location>
</feature>
<reference evidence="3" key="1">
    <citation type="journal article" date="2019" name="Int. J. Syst. Evol. Microbiol.">
        <title>The Global Catalogue of Microorganisms (GCM) 10K type strain sequencing project: providing services to taxonomists for standard genome sequencing and annotation.</title>
        <authorList>
            <consortium name="The Broad Institute Genomics Platform"/>
            <consortium name="The Broad Institute Genome Sequencing Center for Infectious Disease"/>
            <person name="Wu L."/>
            <person name="Ma J."/>
        </authorList>
    </citation>
    <scope>NUCLEOTIDE SEQUENCE [LARGE SCALE GENOMIC DNA]</scope>
    <source>
        <strain evidence="3">2902at01</strain>
    </source>
</reference>
<proteinExistence type="predicted"/>
<dbReference type="Proteomes" id="UP001595868">
    <property type="component" value="Unassembled WGS sequence"/>
</dbReference>
<feature type="compositionally biased region" description="Pro residues" evidence="1">
    <location>
        <begin position="42"/>
        <end position="65"/>
    </location>
</feature>
<evidence type="ECO:0008006" key="4">
    <source>
        <dbReference type="Google" id="ProtNLM"/>
    </source>
</evidence>
<organism evidence="2 3">
    <name type="scientific">Micromonospora zhanjiangensis</name>
    <dbReference type="NCBI Taxonomy" id="1522057"/>
    <lineage>
        <taxon>Bacteria</taxon>
        <taxon>Bacillati</taxon>
        <taxon>Actinomycetota</taxon>
        <taxon>Actinomycetes</taxon>
        <taxon>Micromonosporales</taxon>
        <taxon>Micromonosporaceae</taxon>
        <taxon>Micromonospora</taxon>
    </lineage>
</organism>
<evidence type="ECO:0000313" key="3">
    <source>
        <dbReference type="Proteomes" id="UP001595868"/>
    </source>
</evidence>
<gene>
    <name evidence="2" type="ORF">ACFOX0_17855</name>
</gene>
<evidence type="ECO:0000256" key="1">
    <source>
        <dbReference type="SAM" id="MobiDB-lite"/>
    </source>
</evidence>